<proteinExistence type="predicted"/>
<organism evidence="1">
    <name type="scientific">Anguilla anguilla</name>
    <name type="common">European freshwater eel</name>
    <name type="synonym">Muraena anguilla</name>
    <dbReference type="NCBI Taxonomy" id="7936"/>
    <lineage>
        <taxon>Eukaryota</taxon>
        <taxon>Metazoa</taxon>
        <taxon>Chordata</taxon>
        <taxon>Craniata</taxon>
        <taxon>Vertebrata</taxon>
        <taxon>Euteleostomi</taxon>
        <taxon>Actinopterygii</taxon>
        <taxon>Neopterygii</taxon>
        <taxon>Teleostei</taxon>
        <taxon>Anguilliformes</taxon>
        <taxon>Anguillidae</taxon>
        <taxon>Anguilla</taxon>
    </lineage>
</organism>
<dbReference type="AlphaFoldDB" id="A0A0E9S4I0"/>
<accession>A0A0E9S4I0</accession>
<name>A0A0E9S4I0_ANGAN</name>
<dbReference type="EMBL" id="GBXM01073007">
    <property type="protein sequence ID" value="JAH35570.1"/>
    <property type="molecule type" value="Transcribed_RNA"/>
</dbReference>
<reference evidence="1" key="1">
    <citation type="submission" date="2014-11" db="EMBL/GenBank/DDBJ databases">
        <authorList>
            <person name="Amaro Gonzalez C."/>
        </authorList>
    </citation>
    <scope>NUCLEOTIDE SEQUENCE</scope>
</reference>
<reference evidence="1" key="2">
    <citation type="journal article" date="2015" name="Fish Shellfish Immunol.">
        <title>Early steps in the European eel (Anguilla anguilla)-Vibrio vulnificus interaction in the gills: Role of the RtxA13 toxin.</title>
        <authorList>
            <person name="Callol A."/>
            <person name="Pajuelo D."/>
            <person name="Ebbesson L."/>
            <person name="Teles M."/>
            <person name="MacKenzie S."/>
            <person name="Amaro C."/>
        </authorList>
    </citation>
    <scope>NUCLEOTIDE SEQUENCE</scope>
</reference>
<protein>
    <submittedName>
        <fullName evidence="1">Uncharacterized protein</fullName>
    </submittedName>
</protein>
<evidence type="ECO:0000313" key="1">
    <source>
        <dbReference type="EMBL" id="JAH35570.1"/>
    </source>
</evidence>
<sequence>MAHNVLLLLKPQTSTEHSSTAATLNGLSHWNGNKSSLPVDYRVTSFQTINPQFASFMVVETVSTRMTLQMVITV</sequence>